<dbReference type="AlphaFoldDB" id="A0A2P2MRX6"/>
<accession>A0A2P2MRX6</accession>
<protein>
    <submittedName>
        <fullName evidence="1">Uncharacterized protein LOC105114717 isoform X1</fullName>
    </submittedName>
</protein>
<evidence type="ECO:0000313" key="1">
    <source>
        <dbReference type="EMBL" id="MBX32955.1"/>
    </source>
</evidence>
<proteinExistence type="predicted"/>
<sequence length="79" mass="9066">MKSATLLMQMLTIIGLSTQKDQHLSYQRAKDLLPWKLSQEIVLAWSLNRIVVHPKVVFLILKLWKVLLGSSVNNGKRLI</sequence>
<reference evidence="1" key="1">
    <citation type="submission" date="2018-02" db="EMBL/GenBank/DDBJ databases">
        <title>Rhizophora mucronata_Transcriptome.</title>
        <authorList>
            <person name="Meera S.P."/>
            <person name="Sreeshan A."/>
            <person name="Augustine A."/>
        </authorList>
    </citation>
    <scope>NUCLEOTIDE SEQUENCE</scope>
    <source>
        <tissue evidence="1">Leaf</tissue>
    </source>
</reference>
<name>A0A2P2MRX6_RHIMU</name>
<dbReference type="EMBL" id="GGEC01052498">
    <property type="protein sequence ID" value="MBX32982.1"/>
    <property type="molecule type" value="Transcribed_RNA"/>
</dbReference>
<dbReference type="EMBL" id="GGEC01052471">
    <property type="protein sequence ID" value="MBX32955.1"/>
    <property type="molecule type" value="Transcribed_RNA"/>
</dbReference>
<dbReference type="EMBL" id="GGEC01052475">
    <property type="protein sequence ID" value="MBX32959.1"/>
    <property type="molecule type" value="Transcribed_RNA"/>
</dbReference>
<organism evidence="1">
    <name type="scientific">Rhizophora mucronata</name>
    <name type="common">Asiatic mangrove</name>
    <dbReference type="NCBI Taxonomy" id="61149"/>
    <lineage>
        <taxon>Eukaryota</taxon>
        <taxon>Viridiplantae</taxon>
        <taxon>Streptophyta</taxon>
        <taxon>Embryophyta</taxon>
        <taxon>Tracheophyta</taxon>
        <taxon>Spermatophyta</taxon>
        <taxon>Magnoliopsida</taxon>
        <taxon>eudicotyledons</taxon>
        <taxon>Gunneridae</taxon>
        <taxon>Pentapetalae</taxon>
        <taxon>rosids</taxon>
        <taxon>fabids</taxon>
        <taxon>Malpighiales</taxon>
        <taxon>Rhizophoraceae</taxon>
        <taxon>Rhizophora</taxon>
    </lineage>
</organism>